<comment type="caution">
    <text evidence="2">The sequence shown here is derived from an EMBL/GenBank/DDBJ whole genome shotgun (WGS) entry which is preliminary data.</text>
</comment>
<gene>
    <name evidence="2" type="ORF">Cob_v008566</name>
</gene>
<organism evidence="2 3">
    <name type="scientific">Colletotrichum orbiculare (strain 104-T / ATCC 96160 / CBS 514.97 / LARS 414 / MAFF 240422)</name>
    <name type="common">Cucumber anthracnose fungus</name>
    <name type="synonym">Colletotrichum lagenarium</name>
    <dbReference type="NCBI Taxonomy" id="1213857"/>
    <lineage>
        <taxon>Eukaryota</taxon>
        <taxon>Fungi</taxon>
        <taxon>Dikarya</taxon>
        <taxon>Ascomycota</taxon>
        <taxon>Pezizomycotina</taxon>
        <taxon>Sordariomycetes</taxon>
        <taxon>Hypocreomycetidae</taxon>
        <taxon>Glomerellales</taxon>
        <taxon>Glomerellaceae</taxon>
        <taxon>Colletotrichum</taxon>
        <taxon>Colletotrichum orbiculare species complex</taxon>
    </lineage>
</organism>
<proteinExistence type="predicted"/>
<keyword evidence="3" id="KW-1185">Reference proteome</keyword>
<dbReference type="AlphaFoldDB" id="A0A484FJB3"/>
<evidence type="ECO:0000256" key="1">
    <source>
        <dbReference type="SAM" id="MobiDB-lite"/>
    </source>
</evidence>
<sequence length="217" mass="23944">MAPNGAVCSEYRIWLLVHRSSGLSPHTLLQIWQNIGNEKKRGGMAGGGNLSHFGSQSQLVNSAVTTVGLRLRTAPPSTRLEGKHRSPLTSSFRNCALNCFLFWTTLASLDVKLVTAQPGSTLTKHLKRLPPVPVNDGRFLTPRQRQSSNLSAGRWEGHKHATLILLGHHTDEASLPYIEHYQQSPYYNCHALELWLDRVPSTAEGSKTGRSSCSPEK</sequence>
<reference evidence="3" key="2">
    <citation type="journal article" date="2019" name="Mol. Plant Microbe Interact.">
        <title>Genome sequence resources for four phytopathogenic fungi from the Colletotrichum orbiculare species complex.</title>
        <authorList>
            <person name="Gan P."/>
            <person name="Tsushima A."/>
            <person name="Narusaka M."/>
            <person name="Narusaka Y."/>
            <person name="Takano Y."/>
            <person name="Kubo Y."/>
            <person name="Shirasu K."/>
        </authorList>
    </citation>
    <scope>GENOME REANNOTATION</scope>
    <source>
        <strain evidence="3">104-T / ATCC 96160 / CBS 514.97 / LARS 414 / MAFF 240422</strain>
    </source>
</reference>
<name>A0A484FJB3_COLOR</name>
<dbReference type="EMBL" id="AMCV02000023">
    <property type="protein sequence ID" value="TDZ18559.1"/>
    <property type="molecule type" value="Genomic_DNA"/>
</dbReference>
<feature type="region of interest" description="Disordered" evidence="1">
    <location>
        <begin position="133"/>
        <end position="153"/>
    </location>
</feature>
<evidence type="ECO:0000313" key="3">
    <source>
        <dbReference type="Proteomes" id="UP000014480"/>
    </source>
</evidence>
<dbReference type="Proteomes" id="UP000014480">
    <property type="component" value="Unassembled WGS sequence"/>
</dbReference>
<protein>
    <submittedName>
        <fullName evidence="2">Uncharacterized protein</fullName>
    </submittedName>
</protein>
<reference evidence="3" key="1">
    <citation type="journal article" date="2013" name="New Phytol.">
        <title>Comparative genomic and transcriptomic analyses reveal the hemibiotrophic stage shift of Colletotrichum fungi.</title>
        <authorList>
            <person name="Gan P."/>
            <person name="Ikeda K."/>
            <person name="Irieda H."/>
            <person name="Narusaka M."/>
            <person name="O'Connell R.J."/>
            <person name="Narusaka Y."/>
            <person name="Takano Y."/>
            <person name="Kubo Y."/>
            <person name="Shirasu K."/>
        </authorList>
    </citation>
    <scope>NUCLEOTIDE SEQUENCE [LARGE SCALE GENOMIC DNA]</scope>
    <source>
        <strain evidence="3">104-T / ATCC 96160 / CBS 514.97 / LARS 414 / MAFF 240422</strain>
    </source>
</reference>
<evidence type="ECO:0000313" key="2">
    <source>
        <dbReference type="EMBL" id="TDZ18559.1"/>
    </source>
</evidence>
<accession>A0A484FJB3</accession>